<name>A0AAD5IWL1_ACENE</name>
<protein>
    <submittedName>
        <fullName evidence="1">Uncharacterized protein</fullName>
    </submittedName>
</protein>
<dbReference type="Proteomes" id="UP001064489">
    <property type="component" value="Chromosome 5"/>
</dbReference>
<evidence type="ECO:0000313" key="1">
    <source>
        <dbReference type="EMBL" id="KAI9178545.1"/>
    </source>
</evidence>
<reference evidence="1" key="2">
    <citation type="submission" date="2023-02" db="EMBL/GenBank/DDBJ databases">
        <authorList>
            <person name="Swenson N.G."/>
            <person name="Wegrzyn J.L."/>
            <person name="Mcevoy S.L."/>
        </authorList>
    </citation>
    <scope>NUCLEOTIDE SEQUENCE</scope>
    <source>
        <strain evidence="1">91603</strain>
        <tissue evidence="1">Leaf</tissue>
    </source>
</reference>
<keyword evidence="2" id="KW-1185">Reference proteome</keyword>
<proteinExistence type="predicted"/>
<reference evidence="1" key="1">
    <citation type="journal article" date="2022" name="Plant J.">
        <title>Strategies of tolerance reflected in two North American maple genomes.</title>
        <authorList>
            <person name="McEvoy S.L."/>
            <person name="Sezen U.U."/>
            <person name="Trouern-Trend A."/>
            <person name="McMahon S.M."/>
            <person name="Schaberg P.G."/>
            <person name="Yang J."/>
            <person name="Wegrzyn J.L."/>
            <person name="Swenson N.G."/>
        </authorList>
    </citation>
    <scope>NUCLEOTIDE SEQUENCE</scope>
    <source>
        <strain evidence="1">91603</strain>
    </source>
</reference>
<organism evidence="1 2">
    <name type="scientific">Acer negundo</name>
    <name type="common">Box elder</name>
    <dbReference type="NCBI Taxonomy" id="4023"/>
    <lineage>
        <taxon>Eukaryota</taxon>
        <taxon>Viridiplantae</taxon>
        <taxon>Streptophyta</taxon>
        <taxon>Embryophyta</taxon>
        <taxon>Tracheophyta</taxon>
        <taxon>Spermatophyta</taxon>
        <taxon>Magnoliopsida</taxon>
        <taxon>eudicotyledons</taxon>
        <taxon>Gunneridae</taxon>
        <taxon>Pentapetalae</taxon>
        <taxon>rosids</taxon>
        <taxon>malvids</taxon>
        <taxon>Sapindales</taxon>
        <taxon>Sapindaceae</taxon>
        <taxon>Hippocastanoideae</taxon>
        <taxon>Acereae</taxon>
        <taxon>Acer</taxon>
    </lineage>
</organism>
<evidence type="ECO:0000313" key="2">
    <source>
        <dbReference type="Proteomes" id="UP001064489"/>
    </source>
</evidence>
<accession>A0AAD5IWL1</accession>
<dbReference type="EMBL" id="JAJSOW010000102">
    <property type="protein sequence ID" value="KAI9178545.1"/>
    <property type="molecule type" value="Genomic_DNA"/>
</dbReference>
<comment type="caution">
    <text evidence="1">The sequence shown here is derived from an EMBL/GenBank/DDBJ whole genome shotgun (WGS) entry which is preliminary data.</text>
</comment>
<dbReference type="AlphaFoldDB" id="A0AAD5IWL1"/>
<gene>
    <name evidence="1" type="ORF">LWI28_027753</name>
</gene>
<sequence length="126" mass="14095">MDDLVHVRPDYEDDKVMLTTSMKGIKGGKVMDRDGVHLDNKIADMVTGDKVSSKAKENFDKEDVKEILSILLGSGQVVDNVLWHFDNEDVKEILSILLGSGQVVDTVLWHFDEKGLYNVKSGYNVV</sequence>